<dbReference type="AlphaFoldDB" id="A0A8J5VFB2"/>
<accession>A0A8J5VFB2</accession>
<feature type="region of interest" description="Disordered" evidence="1">
    <location>
        <begin position="164"/>
        <end position="199"/>
    </location>
</feature>
<keyword evidence="3" id="KW-1185">Reference proteome</keyword>
<name>A0A8J5VFB2_ZIZPA</name>
<evidence type="ECO:0000313" key="3">
    <source>
        <dbReference type="Proteomes" id="UP000729402"/>
    </source>
</evidence>
<evidence type="ECO:0000313" key="2">
    <source>
        <dbReference type="EMBL" id="KAG8064530.1"/>
    </source>
</evidence>
<gene>
    <name evidence="2" type="ORF">GUJ93_ZPchr0004g39557</name>
</gene>
<comment type="caution">
    <text evidence="2">The sequence shown here is derived from an EMBL/GenBank/DDBJ whole genome shotgun (WGS) entry which is preliminary data.</text>
</comment>
<dbReference type="EMBL" id="JAAALK010000285">
    <property type="protein sequence ID" value="KAG8064530.1"/>
    <property type="molecule type" value="Genomic_DNA"/>
</dbReference>
<dbReference type="Proteomes" id="UP000729402">
    <property type="component" value="Unassembled WGS sequence"/>
</dbReference>
<reference evidence="2" key="1">
    <citation type="journal article" date="2021" name="bioRxiv">
        <title>Whole Genome Assembly and Annotation of Northern Wild Rice, Zizania palustris L., Supports a Whole Genome Duplication in the Zizania Genus.</title>
        <authorList>
            <person name="Haas M."/>
            <person name="Kono T."/>
            <person name="Macchietto M."/>
            <person name="Millas R."/>
            <person name="McGilp L."/>
            <person name="Shao M."/>
            <person name="Duquette J."/>
            <person name="Hirsch C.N."/>
            <person name="Kimball J."/>
        </authorList>
    </citation>
    <scope>NUCLEOTIDE SEQUENCE</scope>
    <source>
        <tissue evidence="2">Fresh leaf tissue</tissue>
    </source>
</reference>
<reference evidence="2" key="2">
    <citation type="submission" date="2021-02" db="EMBL/GenBank/DDBJ databases">
        <authorList>
            <person name="Kimball J.A."/>
            <person name="Haas M.W."/>
            <person name="Macchietto M."/>
            <person name="Kono T."/>
            <person name="Duquette J."/>
            <person name="Shao M."/>
        </authorList>
    </citation>
    <scope>NUCLEOTIDE SEQUENCE</scope>
    <source>
        <tissue evidence="2">Fresh leaf tissue</tissue>
    </source>
</reference>
<protein>
    <submittedName>
        <fullName evidence="2">Uncharacterized protein</fullName>
    </submittedName>
</protein>
<proteinExistence type="predicted"/>
<feature type="compositionally biased region" description="Polar residues" evidence="1">
    <location>
        <begin position="164"/>
        <end position="186"/>
    </location>
</feature>
<organism evidence="2 3">
    <name type="scientific">Zizania palustris</name>
    <name type="common">Northern wild rice</name>
    <dbReference type="NCBI Taxonomy" id="103762"/>
    <lineage>
        <taxon>Eukaryota</taxon>
        <taxon>Viridiplantae</taxon>
        <taxon>Streptophyta</taxon>
        <taxon>Embryophyta</taxon>
        <taxon>Tracheophyta</taxon>
        <taxon>Spermatophyta</taxon>
        <taxon>Magnoliopsida</taxon>
        <taxon>Liliopsida</taxon>
        <taxon>Poales</taxon>
        <taxon>Poaceae</taxon>
        <taxon>BOP clade</taxon>
        <taxon>Oryzoideae</taxon>
        <taxon>Oryzeae</taxon>
        <taxon>Zizaniinae</taxon>
        <taxon>Zizania</taxon>
    </lineage>
</organism>
<sequence length="199" mass="22245">MGSCHDKLPRVNWMDHANAIQSSCIKADFLSSSFLFSLPAQKPDPESNRTGMLSLRYNLLIIQQIILLFKLRSYSSKIQLLNTSVTNPYLCFFRSAACKIQSLERLQVSLIEKAWCSLCNTRVAHKSYLRPGLSTKVKECAKDHAHTYGTSSYKINIMGNVPRNSIPSQQSMHQPTESGTPENSTRYPPAGTKSCTGLI</sequence>
<evidence type="ECO:0000256" key="1">
    <source>
        <dbReference type="SAM" id="MobiDB-lite"/>
    </source>
</evidence>